<dbReference type="InterPro" id="IPR002558">
    <property type="entry name" value="ILWEQ_dom"/>
</dbReference>
<keyword evidence="2" id="KW-0963">Cytoplasm</keyword>
<dbReference type="SUPFAM" id="SSF47220">
    <property type="entry name" value="alpha-catenin/vinculin-like"/>
    <property type="match status" value="3"/>
</dbReference>
<dbReference type="SUPFAM" id="SSF109885">
    <property type="entry name" value="I/LWEQ domain"/>
    <property type="match status" value="4"/>
</dbReference>
<dbReference type="Pfam" id="PF21865">
    <property type="entry name" value="TLN1-like_RS"/>
    <property type="match status" value="2"/>
</dbReference>
<dbReference type="GO" id="GO:0030036">
    <property type="term" value="P:actin cytoskeleton organization"/>
    <property type="evidence" value="ECO:0007669"/>
    <property type="project" value="TreeGrafter"/>
</dbReference>
<dbReference type="GO" id="GO:0005886">
    <property type="term" value="C:plasma membrane"/>
    <property type="evidence" value="ECO:0007669"/>
    <property type="project" value="TreeGrafter"/>
</dbReference>
<dbReference type="GO" id="GO:0051015">
    <property type="term" value="F:actin filament binding"/>
    <property type="evidence" value="ECO:0007669"/>
    <property type="project" value="InterPro"/>
</dbReference>
<dbReference type="PROSITE" id="PS00661">
    <property type="entry name" value="FERM_2"/>
    <property type="match status" value="1"/>
</dbReference>
<dbReference type="Pfam" id="PF21692">
    <property type="entry name" value="Talin_R4"/>
    <property type="match status" value="1"/>
</dbReference>
<feature type="coiled-coil region" evidence="4">
    <location>
        <begin position="2536"/>
        <end position="2563"/>
    </location>
</feature>
<dbReference type="CDD" id="cd17089">
    <property type="entry name" value="FERM_F0_TLN"/>
    <property type="match status" value="1"/>
</dbReference>
<dbReference type="InterPro" id="IPR011993">
    <property type="entry name" value="PH-like_dom_sf"/>
</dbReference>
<dbReference type="SMART" id="SM00295">
    <property type="entry name" value="B41"/>
    <property type="match status" value="1"/>
</dbReference>
<evidence type="ECO:0000256" key="2">
    <source>
        <dbReference type="ARBA" id="ARBA00022490"/>
    </source>
</evidence>
<dbReference type="Proteomes" id="UP000549394">
    <property type="component" value="Unassembled WGS sequence"/>
</dbReference>
<dbReference type="PROSITE" id="PS50945">
    <property type="entry name" value="I_LWEQ"/>
    <property type="match status" value="1"/>
</dbReference>
<dbReference type="SUPFAM" id="SSF109880">
    <property type="entry name" value="A middle domain of Talin 1"/>
    <property type="match status" value="1"/>
</dbReference>
<dbReference type="Gene3D" id="1.20.80.10">
    <property type="match status" value="1"/>
</dbReference>
<dbReference type="InterPro" id="IPR015009">
    <property type="entry name" value="Vinculin-bd_dom"/>
</dbReference>
<dbReference type="PANTHER" id="PTHR19981">
    <property type="entry name" value="TALIN"/>
    <property type="match status" value="1"/>
</dbReference>
<dbReference type="PROSITE" id="PS50057">
    <property type="entry name" value="FERM_3"/>
    <property type="match status" value="1"/>
</dbReference>
<evidence type="ECO:0000256" key="1">
    <source>
        <dbReference type="ARBA" id="ARBA00004245"/>
    </source>
</evidence>
<dbReference type="InterPro" id="IPR035963">
    <property type="entry name" value="FERM_2"/>
</dbReference>
<evidence type="ECO:0000256" key="3">
    <source>
        <dbReference type="ARBA" id="ARBA00023212"/>
    </source>
</evidence>
<reference evidence="7 8" key="1">
    <citation type="submission" date="2020-08" db="EMBL/GenBank/DDBJ databases">
        <authorList>
            <person name="Hejnol A."/>
        </authorList>
    </citation>
    <scope>NUCLEOTIDE SEQUENCE [LARGE SCALE GENOMIC DNA]</scope>
</reference>
<dbReference type="CDD" id="cd14473">
    <property type="entry name" value="FERM_B-lobe"/>
    <property type="match status" value="1"/>
</dbReference>
<dbReference type="SMART" id="SM00307">
    <property type="entry name" value="ILWEQ"/>
    <property type="match status" value="1"/>
</dbReference>
<dbReference type="Gene3D" id="1.20.120.230">
    <property type="entry name" value="Alpha-catenin/vinculin-like"/>
    <property type="match status" value="3"/>
</dbReference>
<dbReference type="CDD" id="cd17090">
    <property type="entry name" value="FERM_F1_TLN"/>
    <property type="match status" value="1"/>
</dbReference>
<dbReference type="SUPFAM" id="SSF47031">
    <property type="entry name" value="Second domain of FERM"/>
    <property type="match status" value="1"/>
</dbReference>
<dbReference type="GO" id="GO:0005178">
    <property type="term" value="F:integrin binding"/>
    <property type="evidence" value="ECO:0007669"/>
    <property type="project" value="TreeGrafter"/>
</dbReference>
<dbReference type="OrthoDB" id="10262320at2759"/>
<dbReference type="Pfam" id="PF21896">
    <property type="entry name" value="Talin_IBS2B"/>
    <property type="match status" value="5"/>
</dbReference>
<dbReference type="SUPFAM" id="SSF50729">
    <property type="entry name" value="PH domain-like"/>
    <property type="match status" value="1"/>
</dbReference>
<dbReference type="Pfam" id="PF01608">
    <property type="entry name" value="I_LWEQ"/>
    <property type="match status" value="1"/>
</dbReference>
<dbReference type="GO" id="GO:0005200">
    <property type="term" value="F:structural constituent of cytoskeleton"/>
    <property type="evidence" value="ECO:0007669"/>
    <property type="project" value="InterPro"/>
</dbReference>
<evidence type="ECO:0000313" key="8">
    <source>
        <dbReference type="Proteomes" id="UP000549394"/>
    </source>
</evidence>
<dbReference type="InterPro" id="IPR015224">
    <property type="entry name" value="Talin_cent"/>
</dbReference>
<protein>
    <submittedName>
        <fullName evidence="7">DgyrCDS11266</fullName>
    </submittedName>
</protein>
<dbReference type="PANTHER" id="PTHR19981:SF1">
    <property type="entry name" value="RHEA, ISOFORM B"/>
    <property type="match status" value="1"/>
</dbReference>
<dbReference type="GO" id="GO:0098609">
    <property type="term" value="P:cell-cell adhesion"/>
    <property type="evidence" value="ECO:0007669"/>
    <property type="project" value="TreeGrafter"/>
</dbReference>
<dbReference type="InterPro" id="IPR057346">
    <property type="entry name" value="Talin1/2_VBS2"/>
</dbReference>
<dbReference type="Gene3D" id="1.20.1420.10">
    <property type="entry name" value="Talin, central domain"/>
    <property type="match status" value="9"/>
</dbReference>
<dbReference type="GO" id="GO:0005925">
    <property type="term" value="C:focal adhesion"/>
    <property type="evidence" value="ECO:0007669"/>
    <property type="project" value="InterPro"/>
</dbReference>
<dbReference type="Pfam" id="PF00373">
    <property type="entry name" value="FERM_M"/>
    <property type="match status" value="1"/>
</dbReference>
<dbReference type="CDD" id="cd10569">
    <property type="entry name" value="FERM_C_Talin"/>
    <property type="match status" value="1"/>
</dbReference>
<evidence type="ECO:0000259" key="5">
    <source>
        <dbReference type="PROSITE" id="PS50057"/>
    </source>
</evidence>
<dbReference type="FunFam" id="1.20.1410.10:FF:000001">
    <property type="entry name" value="Talin 2"/>
    <property type="match status" value="1"/>
</dbReference>
<dbReference type="InterPro" id="IPR054082">
    <property type="entry name" value="Talin_IBS2B"/>
</dbReference>
<sequence>MRDFLGYFLDSKSSRARHLREVRVDFCIHSTTDMATLSLKVYILGAENKVIADTTLKFDPSTEVIDACMTVNRQVPQNVQINAQDYGLFLPDDDEKKGIWLDPSRNLDYYMLRNGDDIHYRCKIRLLRVRMLDGSVKCLKVNDTLTVQNLMVPICTKIGIANHDEYSLVRELKDEELDKFMSLRKGQSIARDQEKLDKMKKKLQTEDEVPWLESDQTLREQGVGDNETLLLKRKLFFSDRNIDVRDPIQLNLLYVQTRDSIIKSAHPVTAEQALRFGGLQCQIQFGDSIAEKPSRSGSSLKDFLPKEYVKAKNADKKVFAEHKKARGLTELEAKCKYVQEARSLKTYGVTFFLVKEKQKGKNKLRPILIGVTRDAVLRMDGKTKEMIESWPLEHVKNYARTPHGFMLDFGDYADPYIVQTQEGEKIANLINGYINIIIRKKKDGDYAGDDSDVSVVIAEDEVAPSSATIIQQNSTQQHTDLSSVAKPVVIGSAQQLQSAQHGQLAGAQHQTEHRRVHISNFGVADGEYDDENVVTTAAQRALLGTINLGLRAVQDARQQLGQRAEIPQIGNDKASLAWKREELEMSKQKIHASMSAISAATARILRAYSERPRDDSKLGEAINTILSNVRMMSSGAQSIAALNDNQEKGDKLLSAAQNLADAFTDLLKIAQPGTDEPRQNVVEATSRIGESTTDVLKYSEVHHLEAYEDTLMNIAKAVANATSNLVLRAKEVSNSTKDQNSRDTIVKNATQCALAASDLVACTKVLAPTMHSPQCAKQLEISTSRVGDHVITLTDCSKRCNDVDEHKLAELNEAGVDVIRTLHDLMNHIQGASADGGEDETDTVETILNASEKLHESVGRNQNETLRQAQLLAKATSQLVTALKTDAEADNNGDEQRKLLGAAKQLADATARMVEAAKGCALNPENNEHQRKLRTAAEDVRTATTVANIGVSKRSLRRLEIAARNAADSLAQLCNAARVSSRSQSNASVHQALARQCSIVSKSSIPDVVKALQQTALSPSNDYPLINSSRLLLEEGNNLVDCANSSVPTITNESSALSLTGAASALSQALAELQAALTAHTGLPRLVSDEIQAALNTLYSLRSDLQGTKIAASQSALRPLPRENDEEANELLADASKAVASSIAQLLSAASQNNESHVGSSARDSVAELSRFCRAAREVAATAPDRQTCDEMLDKALIILQETCQLLEEAKNGSKIDRLKLAAGNVHHALEDCVNSLPGLRDVQTALEQVCVIEKRLTGRKVTRSKVQTAELQKQLDSSANTLNKAASDVVSSARYAPTKDLPNSAKRFSAAYEGLANAGIMVAGTVDDAEHQRDIIAGIRGVGNTSSRLLQAGRSVMTRPNAPNIKNQLMQAARAVTESVSGLITTVRQSAAHPGQQECDAALSRLNMARNLLDSPSEPLKDTTYFECLDHIMREYASALCSYMSSVPKTANGREAENFCAAIRGVAGTICSITELAAHSAYILAVSDPSSTPGKRGIIDQAHLSRSAYSIQQACELLCSPARVTQQQILTAATDVAKHTSTVCTLCREASERTSDPVAKRHFVQSAKDVANATASLVKAIKKLDAKATKENRDLCANAAEPLIRSVSQLMTYADSPLFTSRSAKISKNAETVQKPIITAASSLLDEACYLVVAAKELAVTELKSEMFQPYSNQSSKVSNSLKDLMTSMKDSAPGQVESAMAIDAICGALRQLDAYSVSNAERPRLGSRSKNDELMLRTTKVLSDKVRSTAIAGHNHPEQIGHELAAVADLVRSLVQACTTVSAKSSKEYYQLMEETKTVVESTLQLAQTVKECGGNANAPLEFHEAIDDSAKNLNESITDLMDTLQNTASSYGHVSSLIEQIAKAISRTEEPLAVGENISFAQFQTSMVHLVQAIVRSAHDMNAKTVNGNVQDLGGLVHSITRDFTALAQESRGAVATSSSQQNAISLRSAIQQLGTACIDLVQAGGNVTAHTSDQLAKNELSKHVRVVAERVGRVLRELRVGARGTEACIHAASTVSGLIADLDTTIMFATAGTLAPDKGGETFKTERDAILRTARMLVDDTKLLVGSVGGEQQQLADAARAAVTTISKLADCVKRGAAALGADQPEAQALLLHAIKDVATALSELVSATKQAVGRNENTQSVGYLKDSAKQMIENITQLLKTVKTVENKAARGTRALEATQAAIETELRNFASAQHVEQRISPDQLIRLTRPITSATAKAVAAGNSGLQSDVIEAANAGRKAIIDVLKGAKGAANSASDSESRERALRAAKNCAESYHKLLTVLDVVLQQPGVIEPRKQLAETSKRVASSITEIVTAAETIQGSDWVDPDDPITVAENELQNASNAIEMAAKKLCQLKPREQTKVVDESMTFDEQILSAARSIIEATSALIKAATFAQKELVGQGRMQDTGDEVEETGQWSRGLQSAAKMVADAAHRLCEAAQALVAGSGSEAHLTSAARAVASSTAQLLLACRVKSDLHSTAMKRLQEVGNAVKRATDNLVQAARSQNSEWTCETSSVHISSSRVDGMAQLIMAQQDIIVKEKELEQARKKLEHIHKQRYGRADYDSSDGSSF</sequence>
<dbReference type="InterPro" id="IPR019749">
    <property type="entry name" value="Band_41_domain"/>
</dbReference>
<dbReference type="Pfam" id="PF25177">
    <property type="entry name" value="Talin_VBS2"/>
    <property type="match status" value="1"/>
</dbReference>
<dbReference type="SUPFAM" id="SSF54236">
    <property type="entry name" value="Ubiquitin-like"/>
    <property type="match status" value="1"/>
</dbReference>
<dbReference type="Gene3D" id="3.10.20.90">
    <property type="entry name" value="Phosphatidylinositol 3-kinase Catalytic Subunit, Chain A, domain 1"/>
    <property type="match status" value="2"/>
</dbReference>
<gene>
    <name evidence="7" type="ORF">DGYR_LOCUS10614</name>
</gene>
<evidence type="ECO:0000313" key="7">
    <source>
        <dbReference type="EMBL" id="CAD5122864.1"/>
    </source>
</evidence>
<dbReference type="InterPro" id="IPR036476">
    <property type="entry name" value="Talin_cent_sf"/>
</dbReference>
<dbReference type="Pfam" id="PF09141">
    <property type="entry name" value="Talin_middle"/>
    <property type="match status" value="1"/>
</dbReference>
<dbReference type="InterPro" id="IPR035964">
    <property type="entry name" value="I/LWEQ_dom_sf"/>
</dbReference>
<feature type="domain" description="I/LWEQ" evidence="6">
    <location>
        <begin position="2328"/>
        <end position="2568"/>
    </location>
</feature>
<organism evidence="7 8">
    <name type="scientific">Dimorphilus gyrociliatus</name>
    <dbReference type="NCBI Taxonomy" id="2664684"/>
    <lineage>
        <taxon>Eukaryota</taxon>
        <taxon>Metazoa</taxon>
        <taxon>Spiralia</taxon>
        <taxon>Lophotrochozoa</taxon>
        <taxon>Annelida</taxon>
        <taxon>Polychaeta</taxon>
        <taxon>Polychaeta incertae sedis</taxon>
        <taxon>Dinophilidae</taxon>
        <taxon>Dimorphilus</taxon>
    </lineage>
</organism>
<dbReference type="GO" id="GO:0001726">
    <property type="term" value="C:ruffle"/>
    <property type="evidence" value="ECO:0007669"/>
    <property type="project" value="InterPro"/>
</dbReference>
<accession>A0A7I8W7M2</accession>
<dbReference type="InterPro" id="IPR054060">
    <property type="entry name" value="TLN1-like_RS"/>
</dbReference>
<dbReference type="InterPro" id="IPR019748">
    <property type="entry name" value="FERM_central"/>
</dbReference>
<dbReference type="SMART" id="SM01244">
    <property type="entry name" value="IRS"/>
    <property type="match status" value="1"/>
</dbReference>
<comment type="subcellular location">
    <subcellularLocation>
        <location evidence="1">Cytoplasm</location>
        <location evidence="1">Cytoskeleton</location>
    </subcellularLocation>
</comment>
<proteinExistence type="predicted"/>
<dbReference type="Gene3D" id="1.20.1410.10">
    <property type="entry name" value="I/LWEQ domain"/>
    <property type="match status" value="1"/>
</dbReference>
<evidence type="ECO:0000259" key="6">
    <source>
        <dbReference type="PROSITE" id="PS50945"/>
    </source>
</evidence>
<evidence type="ECO:0000256" key="4">
    <source>
        <dbReference type="SAM" id="Coils"/>
    </source>
</evidence>
<dbReference type="GO" id="GO:0005737">
    <property type="term" value="C:cytoplasm"/>
    <property type="evidence" value="ECO:0007669"/>
    <property type="project" value="TreeGrafter"/>
</dbReference>
<dbReference type="FunFam" id="1.20.80.10:FF:000007">
    <property type="entry name" value="Talin 2"/>
    <property type="match status" value="1"/>
</dbReference>
<comment type="caution">
    <text evidence="7">The sequence shown here is derived from an EMBL/GenBank/DDBJ whole genome shotgun (WGS) entry which is preliminary data.</text>
</comment>
<dbReference type="Pfam" id="PF08913">
    <property type="entry name" value="VBS"/>
    <property type="match status" value="1"/>
</dbReference>
<keyword evidence="8" id="KW-1185">Reference proteome</keyword>
<dbReference type="InterPro" id="IPR036723">
    <property type="entry name" value="Alpha-catenin/vinculin-like_sf"/>
</dbReference>
<dbReference type="InterPro" id="IPR000299">
    <property type="entry name" value="FERM_domain"/>
</dbReference>
<dbReference type="Gene3D" id="2.30.29.30">
    <property type="entry name" value="Pleckstrin-homology domain (PH domain)/Phosphotyrosine-binding domain (PTB)"/>
    <property type="match status" value="1"/>
</dbReference>
<dbReference type="InterPro" id="IPR032425">
    <property type="entry name" value="FERM_f0"/>
</dbReference>
<keyword evidence="4" id="KW-0175">Coiled coil</keyword>
<dbReference type="GO" id="GO:0005856">
    <property type="term" value="C:cytoskeleton"/>
    <property type="evidence" value="ECO:0007669"/>
    <property type="project" value="UniProtKB-SubCell"/>
</dbReference>
<feature type="domain" description="FERM" evidence="5">
    <location>
        <begin position="125"/>
        <end position="441"/>
    </location>
</feature>
<dbReference type="InterPro" id="IPR019747">
    <property type="entry name" value="FERM_CS"/>
</dbReference>
<keyword evidence="3" id="KW-0206">Cytoskeleton</keyword>
<dbReference type="InterPro" id="IPR049108">
    <property type="entry name" value="Talin_R4"/>
</dbReference>
<name>A0A7I8W7M2_9ANNE</name>
<dbReference type="InterPro" id="IPR029071">
    <property type="entry name" value="Ubiquitin-like_domsf"/>
</dbReference>
<dbReference type="Pfam" id="PF16511">
    <property type="entry name" value="FERM_f0"/>
    <property type="match status" value="1"/>
</dbReference>
<dbReference type="InterPro" id="IPR014352">
    <property type="entry name" value="FERM/acyl-CoA-bd_prot_sf"/>
</dbReference>
<dbReference type="EMBL" id="CAJFCJ010000019">
    <property type="protein sequence ID" value="CAD5122864.1"/>
    <property type="molecule type" value="Genomic_DNA"/>
</dbReference>
<dbReference type="FunFam" id="2.30.29.30:FF:000028">
    <property type="entry name" value="Talin 2"/>
    <property type="match status" value="1"/>
</dbReference>